<dbReference type="PaxDb" id="121845-A0A3Q0J2G3"/>
<dbReference type="STRING" id="121845.A0A3Q0J2G3"/>
<feature type="transmembrane region" description="Helical" evidence="2">
    <location>
        <begin position="51"/>
        <end position="72"/>
    </location>
</feature>
<dbReference type="PANTHER" id="PTHR10602">
    <property type="entry name" value="EUKARYOTIC TRANSLATION INITIATION FACTOR 2 SUBUNIT 1"/>
    <property type="match status" value="1"/>
</dbReference>
<sequence>MSTEKMPIKINLIAPPLYVMTTVTPEKADGLKALQEAIDTIKAKIEQLGGVFQVQMAVSILLMSMMSVFYIGPLLENYFAPRPIMYLHLHD</sequence>
<protein>
    <submittedName>
        <fullName evidence="4">Eukaryotic translation initiation factor 2 subunit 1-like</fullName>
    </submittedName>
</protein>
<organism evidence="3 4">
    <name type="scientific">Diaphorina citri</name>
    <name type="common">Asian citrus psyllid</name>
    <dbReference type="NCBI Taxonomy" id="121845"/>
    <lineage>
        <taxon>Eukaryota</taxon>
        <taxon>Metazoa</taxon>
        <taxon>Ecdysozoa</taxon>
        <taxon>Arthropoda</taxon>
        <taxon>Hexapoda</taxon>
        <taxon>Insecta</taxon>
        <taxon>Pterygota</taxon>
        <taxon>Neoptera</taxon>
        <taxon>Paraneoptera</taxon>
        <taxon>Hemiptera</taxon>
        <taxon>Sternorrhyncha</taxon>
        <taxon>Psylloidea</taxon>
        <taxon>Psyllidae</taxon>
        <taxon>Diaphorininae</taxon>
        <taxon>Diaphorina</taxon>
    </lineage>
</organism>
<keyword evidence="2" id="KW-1133">Transmembrane helix</keyword>
<dbReference type="KEGG" id="dci:113465349"/>
<keyword evidence="2" id="KW-0812">Transmembrane</keyword>
<dbReference type="InterPro" id="IPR024055">
    <property type="entry name" value="TIF2_asu_C"/>
</dbReference>
<evidence type="ECO:0000313" key="3">
    <source>
        <dbReference type="Proteomes" id="UP000079169"/>
    </source>
</evidence>
<gene>
    <name evidence="4" type="primary">LOC113465349</name>
</gene>
<evidence type="ECO:0000256" key="2">
    <source>
        <dbReference type="SAM" id="Phobius"/>
    </source>
</evidence>
<accession>A0A3Q0J2G3</accession>
<dbReference type="Proteomes" id="UP000079169">
    <property type="component" value="Unplaced"/>
</dbReference>
<keyword evidence="1" id="KW-0648">Protein biosynthesis</keyword>
<dbReference type="GO" id="GO:0003723">
    <property type="term" value="F:RNA binding"/>
    <property type="evidence" value="ECO:0007669"/>
    <property type="project" value="InterPro"/>
</dbReference>
<dbReference type="GO" id="GO:0003743">
    <property type="term" value="F:translation initiation factor activity"/>
    <property type="evidence" value="ECO:0007669"/>
    <property type="project" value="InterPro"/>
</dbReference>
<dbReference type="GO" id="GO:0043022">
    <property type="term" value="F:ribosome binding"/>
    <property type="evidence" value="ECO:0007669"/>
    <property type="project" value="TreeGrafter"/>
</dbReference>
<dbReference type="GO" id="GO:0005850">
    <property type="term" value="C:eukaryotic translation initiation factor 2 complex"/>
    <property type="evidence" value="ECO:0007669"/>
    <property type="project" value="TreeGrafter"/>
</dbReference>
<keyword evidence="2" id="KW-0472">Membrane</keyword>
<name>A0A3Q0J2G3_DIACI</name>
<reference evidence="4" key="1">
    <citation type="submission" date="2025-08" db="UniProtKB">
        <authorList>
            <consortium name="RefSeq"/>
        </authorList>
    </citation>
    <scope>IDENTIFICATION</scope>
</reference>
<dbReference type="AlphaFoldDB" id="A0A3Q0J2G3"/>
<dbReference type="GeneID" id="113465349"/>
<dbReference type="InterPro" id="IPR011488">
    <property type="entry name" value="TIF_2_asu"/>
</dbReference>
<dbReference type="RefSeq" id="XP_026682616.1">
    <property type="nucleotide sequence ID" value="XM_026826815.1"/>
</dbReference>
<dbReference type="GO" id="GO:0033290">
    <property type="term" value="C:eukaryotic 48S preinitiation complex"/>
    <property type="evidence" value="ECO:0007669"/>
    <property type="project" value="TreeGrafter"/>
</dbReference>
<evidence type="ECO:0000313" key="4">
    <source>
        <dbReference type="RefSeq" id="XP_026682616.1"/>
    </source>
</evidence>
<proteinExistence type="predicted"/>
<dbReference type="Gene3D" id="3.30.70.1130">
    <property type="entry name" value="EIF_2_alpha"/>
    <property type="match status" value="1"/>
</dbReference>
<dbReference type="SUPFAM" id="SSF110993">
    <property type="entry name" value="eIF-2-alpha, C-terminal domain"/>
    <property type="match status" value="1"/>
</dbReference>
<keyword evidence="3" id="KW-1185">Reference proteome</keyword>
<dbReference type="PANTHER" id="PTHR10602:SF0">
    <property type="entry name" value="EUKARYOTIC TRANSLATION INITIATION FACTOR 2 SUBUNIT 1"/>
    <property type="match status" value="1"/>
</dbReference>
<evidence type="ECO:0000256" key="1">
    <source>
        <dbReference type="ARBA" id="ARBA00022917"/>
    </source>
</evidence>